<protein>
    <recommendedName>
        <fullName evidence="3">histidine kinase</fullName>
        <ecNumber evidence="3">2.7.13.3</ecNumber>
    </recommendedName>
</protein>
<evidence type="ECO:0000256" key="6">
    <source>
        <dbReference type="ARBA" id="ARBA00022777"/>
    </source>
</evidence>
<dbReference type="SUPFAM" id="SSF55874">
    <property type="entry name" value="ATPase domain of HSP90 chaperone/DNA topoisomerase II/histidine kinase"/>
    <property type="match status" value="1"/>
</dbReference>
<evidence type="ECO:0000256" key="7">
    <source>
        <dbReference type="ARBA" id="ARBA00023012"/>
    </source>
</evidence>
<keyword evidence="8" id="KW-0472">Membrane</keyword>
<proteinExistence type="predicted"/>
<dbReference type="InterPro" id="IPR036890">
    <property type="entry name" value="HATPase_C_sf"/>
</dbReference>
<dbReference type="EMBL" id="JAYMFF010000002">
    <property type="protein sequence ID" value="MEC4175087.1"/>
    <property type="molecule type" value="Genomic_DNA"/>
</dbReference>
<feature type="domain" description="Histidine kinase" evidence="9">
    <location>
        <begin position="277"/>
        <end position="496"/>
    </location>
</feature>
<evidence type="ECO:0000313" key="10">
    <source>
        <dbReference type="EMBL" id="MEC4175087.1"/>
    </source>
</evidence>
<keyword evidence="11" id="KW-1185">Reference proteome</keyword>
<dbReference type="Pfam" id="PF00512">
    <property type="entry name" value="HisKA"/>
    <property type="match status" value="1"/>
</dbReference>
<sequence>MANTSPSRKFSDGATPSRRPLPRRFSELVVIVVLLIMALYTAWSLAEQDRSVEDKALTEARALNRQMMASWAYIDDVQDAINYDADGSYNFKNVYCAAAAKGIAERFTDLSDGYAIRYVRTDPRSVDDTPDAFEEMAISALNDGTALEYYELCNYEGAPVLRYASRLNADESCLKCHGAPRGELDEMGFFKEGMVKGDLAGIASIVVPIESYRLDAQLRMAATLALFLLLLVVMVFVIQKGLKHWVTGPMADANEKLLQANRELEEASGLRDEFLATISHELRTPLSSIIAFTDLWAGKDTGDAGQRELVHQVGQNSKVLLNMVNNMIDTARVDSGKYRLVSEEVDLVDEIVDLRAMAGPLATRKGIDFAASIDSDVPILRSDWTAIHTILGNLVANALSFTDRGGSVCLQATLDAAHQQAVITVADTGCGIAEEDFERIFQKFERPGIEKRADTVGSGLGLGLARNLARMLGGDITVESAIGHGSTFTFTLPLEGKENHEGTRS</sequence>
<dbReference type="GO" id="GO:0005524">
    <property type="term" value="F:ATP binding"/>
    <property type="evidence" value="ECO:0007669"/>
    <property type="project" value="UniProtKB-KW"/>
</dbReference>
<reference evidence="10 11" key="1">
    <citation type="submission" date="2024-01" db="EMBL/GenBank/DDBJ databases">
        <title>novel species in genus Adlercreutzia.</title>
        <authorList>
            <person name="Liu X."/>
        </authorList>
    </citation>
    <scope>NUCLEOTIDE SEQUENCE [LARGE SCALE GENOMIC DNA]</scope>
    <source>
        <strain evidence="10 11">R7</strain>
    </source>
</reference>
<dbReference type="Proteomes" id="UP001349994">
    <property type="component" value="Unassembled WGS sequence"/>
</dbReference>
<accession>A0ABU6IFA8</accession>
<dbReference type="PANTHER" id="PTHR43047">
    <property type="entry name" value="TWO-COMPONENT HISTIDINE PROTEIN KINASE"/>
    <property type="match status" value="1"/>
</dbReference>
<keyword evidence="8" id="KW-1133">Transmembrane helix</keyword>
<feature type="transmembrane region" description="Helical" evidence="8">
    <location>
        <begin position="28"/>
        <end position="46"/>
    </location>
</feature>
<evidence type="ECO:0000256" key="8">
    <source>
        <dbReference type="SAM" id="Phobius"/>
    </source>
</evidence>
<name>A0ABU6IFA8_9ACTN</name>
<dbReference type="InterPro" id="IPR036097">
    <property type="entry name" value="HisK_dim/P_sf"/>
</dbReference>
<dbReference type="Gene3D" id="1.10.287.130">
    <property type="match status" value="1"/>
</dbReference>
<dbReference type="SMART" id="SM00388">
    <property type="entry name" value="HisKA"/>
    <property type="match status" value="1"/>
</dbReference>
<keyword evidence="4" id="KW-0597">Phosphoprotein</keyword>
<organism evidence="10 11">
    <name type="scientific">Adlercreutzia wanghongyangiae</name>
    <dbReference type="NCBI Taxonomy" id="3111451"/>
    <lineage>
        <taxon>Bacteria</taxon>
        <taxon>Bacillati</taxon>
        <taxon>Actinomycetota</taxon>
        <taxon>Coriobacteriia</taxon>
        <taxon>Eggerthellales</taxon>
        <taxon>Eggerthellaceae</taxon>
        <taxon>Adlercreutzia</taxon>
    </lineage>
</organism>
<dbReference type="PROSITE" id="PS50109">
    <property type="entry name" value="HIS_KIN"/>
    <property type="match status" value="1"/>
</dbReference>
<dbReference type="PANTHER" id="PTHR43047:SF72">
    <property type="entry name" value="OSMOSENSING HISTIDINE PROTEIN KINASE SLN1"/>
    <property type="match status" value="1"/>
</dbReference>
<dbReference type="InterPro" id="IPR021796">
    <property type="entry name" value="Tll0287-like_dom"/>
</dbReference>
<keyword evidence="10" id="KW-0547">Nucleotide-binding</keyword>
<keyword evidence="7" id="KW-0902">Two-component regulatory system</keyword>
<dbReference type="EC" id="2.7.13.3" evidence="3"/>
<evidence type="ECO:0000256" key="4">
    <source>
        <dbReference type="ARBA" id="ARBA00022553"/>
    </source>
</evidence>
<gene>
    <name evidence="10" type="ORF">VIN30_01305</name>
</gene>
<keyword evidence="5" id="KW-0808">Transferase</keyword>
<keyword evidence="6" id="KW-0418">Kinase</keyword>
<dbReference type="Pfam" id="PF02518">
    <property type="entry name" value="HATPase_c"/>
    <property type="match status" value="1"/>
</dbReference>
<evidence type="ECO:0000256" key="3">
    <source>
        <dbReference type="ARBA" id="ARBA00012438"/>
    </source>
</evidence>
<feature type="transmembrane region" description="Helical" evidence="8">
    <location>
        <begin position="218"/>
        <end position="238"/>
    </location>
</feature>
<dbReference type="SUPFAM" id="SSF47384">
    <property type="entry name" value="Homodimeric domain of signal transducing histidine kinase"/>
    <property type="match status" value="1"/>
</dbReference>
<evidence type="ECO:0000313" key="11">
    <source>
        <dbReference type="Proteomes" id="UP001349994"/>
    </source>
</evidence>
<evidence type="ECO:0000256" key="5">
    <source>
        <dbReference type="ARBA" id="ARBA00022679"/>
    </source>
</evidence>
<dbReference type="Gene3D" id="3.30.565.10">
    <property type="entry name" value="Histidine kinase-like ATPase, C-terminal domain"/>
    <property type="match status" value="1"/>
</dbReference>
<keyword evidence="10" id="KW-0067">ATP-binding</keyword>
<dbReference type="SMART" id="SM00387">
    <property type="entry name" value="HATPase_c"/>
    <property type="match status" value="1"/>
</dbReference>
<dbReference type="InterPro" id="IPR003594">
    <property type="entry name" value="HATPase_dom"/>
</dbReference>
<evidence type="ECO:0000256" key="2">
    <source>
        <dbReference type="ARBA" id="ARBA00004236"/>
    </source>
</evidence>
<comment type="catalytic activity">
    <reaction evidence="1">
        <text>ATP + protein L-histidine = ADP + protein N-phospho-L-histidine.</text>
        <dbReference type="EC" id="2.7.13.3"/>
    </reaction>
</comment>
<dbReference type="Pfam" id="PF11845">
    <property type="entry name" value="Tll0287-like"/>
    <property type="match status" value="1"/>
</dbReference>
<dbReference type="PRINTS" id="PR00344">
    <property type="entry name" value="BCTRLSENSOR"/>
</dbReference>
<dbReference type="RefSeq" id="WP_326424766.1">
    <property type="nucleotide sequence ID" value="NZ_JAYMFF010000002.1"/>
</dbReference>
<dbReference type="InterPro" id="IPR003661">
    <property type="entry name" value="HisK_dim/P_dom"/>
</dbReference>
<keyword evidence="8" id="KW-0812">Transmembrane</keyword>
<dbReference type="InterPro" id="IPR005467">
    <property type="entry name" value="His_kinase_dom"/>
</dbReference>
<comment type="caution">
    <text evidence="10">The sequence shown here is derived from an EMBL/GenBank/DDBJ whole genome shotgun (WGS) entry which is preliminary data.</text>
</comment>
<dbReference type="CDD" id="cd00082">
    <property type="entry name" value="HisKA"/>
    <property type="match status" value="1"/>
</dbReference>
<evidence type="ECO:0000259" key="9">
    <source>
        <dbReference type="PROSITE" id="PS50109"/>
    </source>
</evidence>
<evidence type="ECO:0000256" key="1">
    <source>
        <dbReference type="ARBA" id="ARBA00000085"/>
    </source>
</evidence>
<dbReference type="InterPro" id="IPR004358">
    <property type="entry name" value="Sig_transdc_His_kin-like_C"/>
</dbReference>
<comment type="subcellular location">
    <subcellularLocation>
        <location evidence="2">Cell membrane</location>
    </subcellularLocation>
</comment>